<reference evidence="4 5" key="1">
    <citation type="submission" date="2019-04" db="EMBL/GenBank/DDBJ databases">
        <title>Flavobacterium sp. nov. isolated from construction timber.</title>
        <authorList>
            <person name="Lin S.-Y."/>
            <person name="Chang C.-T."/>
            <person name="Young C.-C."/>
        </authorList>
    </citation>
    <scope>NUCLEOTIDE SEQUENCE [LARGE SCALE GENOMIC DNA]</scope>
    <source>
        <strain evidence="4 5">CC-CTC003</strain>
    </source>
</reference>
<dbReference type="PANTHER" id="PTHR12526:SF630">
    <property type="entry name" value="GLYCOSYLTRANSFERASE"/>
    <property type="match status" value="1"/>
</dbReference>
<protein>
    <submittedName>
        <fullName evidence="4">Glycosyltransferase</fullName>
    </submittedName>
</protein>
<evidence type="ECO:0000313" key="5">
    <source>
        <dbReference type="Proteomes" id="UP000307507"/>
    </source>
</evidence>
<dbReference type="RefSeq" id="WP_136403096.1">
    <property type="nucleotide sequence ID" value="NZ_SSNZ01000003.1"/>
</dbReference>
<evidence type="ECO:0000313" key="4">
    <source>
        <dbReference type="EMBL" id="THF50555.1"/>
    </source>
</evidence>
<dbReference type="Proteomes" id="UP000307507">
    <property type="component" value="Unassembled WGS sequence"/>
</dbReference>
<evidence type="ECO:0000259" key="2">
    <source>
        <dbReference type="Pfam" id="PF00534"/>
    </source>
</evidence>
<dbReference type="CDD" id="cd03811">
    <property type="entry name" value="GT4_GT28_WabH-like"/>
    <property type="match status" value="1"/>
</dbReference>
<feature type="domain" description="Glycosyl transferase family 1" evidence="2">
    <location>
        <begin position="191"/>
        <end position="337"/>
    </location>
</feature>
<dbReference type="Pfam" id="PF00534">
    <property type="entry name" value="Glycos_transf_1"/>
    <property type="match status" value="1"/>
</dbReference>
<keyword evidence="1" id="KW-0812">Transmembrane</keyword>
<evidence type="ECO:0000259" key="3">
    <source>
        <dbReference type="Pfam" id="PF13439"/>
    </source>
</evidence>
<comment type="caution">
    <text evidence="4">The sequence shown here is derived from an EMBL/GenBank/DDBJ whole genome shotgun (WGS) entry which is preliminary data.</text>
</comment>
<dbReference type="OrthoDB" id="798298at2"/>
<dbReference type="InterPro" id="IPR028098">
    <property type="entry name" value="Glyco_trans_4-like_N"/>
</dbReference>
<dbReference type="InterPro" id="IPR001296">
    <property type="entry name" value="Glyco_trans_1"/>
</dbReference>
<evidence type="ECO:0000256" key="1">
    <source>
        <dbReference type="SAM" id="Phobius"/>
    </source>
</evidence>
<feature type="domain" description="Glycosyltransferase subfamily 4-like N-terminal" evidence="3">
    <location>
        <begin position="16"/>
        <end position="173"/>
    </location>
</feature>
<gene>
    <name evidence="4" type="ORF">E6C50_10015</name>
</gene>
<name>A0A4S3ZXH3_9FLAO</name>
<dbReference type="PANTHER" id="PTHR12526">
    <property type="entry name" value="GLYCOSYLTRANSFERASE"/>
    <property type="match status" value="1"/>
</dbReference>
<keyword evidence="1" id="KW-1133">Transmembrane helix</keyword>
<feature type="transmembrane region" description="Helical" evidence="1">
    <location>
        <begin position="81"/>
        <end position="100"/>
    </location>
</feature>
<dbReference type="SUPFAM" id="SSF53756">
    <property type="entry name" value="UDP-Glycosyltransferase/glycogen phosphorylase"/>
    <property type="match status" value="1"/>
</dbReference>
<dbReference type="AlphaFoldDB" id="A0A4S3ZXH3"/>
<keyword evidence="1" id="KW-0472">Membrane</keyword>
<dbReference type="EMBL" id="SSNZ01000003">
    <property type="protein sequence ID" value="THF50555.1"/>
    <property type="molecule type" value="Genomic_DNA"/>
</dbReference>
<organism evidence="4 5">
    <name type="scientific">Flavobacterium supellecticarium</name>
    <dbReference type="NCBI Taxonomy" id="2565924"/>
    <lineage>
        <taxon>Bacteria</taxon>
        <taxon>Pseudomonadati</taxon>
        <taxon>Bacteroidota</taxon>
        <taxon>Flavobacteriia</taxon>
        <taxon>Flavobacteriales</taxon>
        <taxon>Flavobacteriaceae</taxon>
        <taxon>Flavobacterium</taxon>
    </lineage>
</organism>
<sequence>MKKKSVVFVAASTQGGGAERMQINIMHSLSIEKYDVFFVNTSSEPKPQTLKPHITYIQYNKSHAKSAYRLLSKELKDINPHYIFTTSIVVAYLLQIIRMMSRLKSRLIVRIAVPPSESPHKGVKSAILSRMNSFTLKHADLIIAQTEFSKIDVARHYKVPLTKIKVIRNIVDQSLLDESGALYFPGEFSSGNYNIVAAGALYSVKGFDLLIHAMKEVVKHNITTRLYILGDERYETGYKAQLSHLIQEHQLTNHVFLLGHQSNPYPYYKNADLFVLSSRKEGFPNVVLEALYYGIPVVATNCVDFSEVINNGVNGYIVPKDSVNDLSEGVIKAIEHLKKTTTNKIDNYNYEQIFS</sequence>
<proteinExistence type="predicted"/>
<dbReference type="GO" id="GO:0016757">
    <property type="term" value="F:glycosyltransferase activity"/>
    <property type="evidence" value="ECO:0007669"/>
    <property type="project" value="InterPro"/>
</dbReference>
<dbReference type="Gene3D" id="3.40.50.2000">
    <property type="entry name" value="Glycogen Phosphorylase B"/>
    <property type="match status" value="2"/>
</dbReference>
<dbReference type="Pfam" id="PF13439">
    <property type="entry name" value="Glyco_transf_4"/>
    <property type="match status" value="1"/>
</dbReference>
<accession>A0A4S3ZXH3</accession>
<keyword evidence="4" id="KW-0808">Transferase</keyword>
<keyword evidence="5" id="KW-1185">Reference proteome</keyword>